<organism evidence="3 4">
    <name type="scientific">Bondarzewia mesenterica</name>
    <dbReference type="NCBI Taxonomy" id="1095465"/>
    <lineage>
        <taxon>Eukaryota</taxon>
        <taxon>Fungi</taxon>
        <taxon>Dikarya</taxon>
        <taxon>Basidiomycota</taxon>
        <taxon>Agaricomycotina</taxon>
        <taxon>Agaricomycetes</taxon>
        <taxon>Russulales</taxon>
        <taxon>Bondarzewiaceae</taxon>
        <taxon>Bondarzewia</taxon>
    </lineage>
</organism>
<keyword evidence="4" id="KW-1185">Reference proteome</keyword>
<protein>
    <recommendedName>
        <fullName evidence="2">Reverse transcriptase Ty1/copia-type domain-containing protein</fullName>
    </recommendedName>
</protein>
<accession>A0A4S4L319</accession>
<feature type="compositionally biased region" description="Pro residues" evidence="1">
    <location>
        <begin position="37"/>
        <end position="49"/>
    </location>
</feature>
<sequence length="208" mass="22859">MSHLLLFLPPPPSLTPSPDIRPVSAREIPSIVSSSPPLAPSVPPSPPLPIHRSTRLNASHDQAVTNSHLACDHICALGRQPSDLPPSKIDAPPPPSDLDDPNVPMMLAVVEEIRDEPRTWAKAQAFPHATEWFCLVAKGFTQVQGLDFNETYSPVTHLESQRITLHLAASLDWDMEQLDVKTAFLYGELEEDIWMEQPTGFAAPGQED</sequence>
<feature type="region of interest" description="Disordered" evidence="1">
    <location>
        <begin position="82"/>
        <end position="102"/>
    </location>
</feature>
<reference evidence="3 4" key="1">
    <citation type="submission" date="2019-02" db="EMBL/GenBank/DDBJ databases">
        <title>Genome sequencing of the rare red list fungi Bondarzewia mesenterica.</title>
        <authorList>
            <person name="Buettner E."/>
            <person name="Kellner H."/>
        </authorList>
    </citation>
    <scope>NUCLEOTIDE SEQUENCE [LARGE SCALE GENOMIC DNA]</scope>
    <source>
        <strain evidence="3 4">DSM 108281</strain>
    </source>
</reference>
<proteinExistence type="predicted"/>
<dbReference type="AlphaFoldDB" id="A0A4S4L319"/>
<dbReference type="InterPro" id="IPR013103">
    <property type="entry name" value="RVT_2"/>
</dbReference>
<dbReference type="Proteomes" id="UP000310158">
    <property type="component" value="Unassembled WGS sequence"/>
</dbReference>
<feature type="domain" description="Reverse transcriptase Ty1/copia-type" evidence="2">
    <location>
        <begin position="135"/>
        <end position="207"/>
    </location>
</feature>
<evidence type="ECO:0000313" key="3">
    <source>
        <dbReference type="EMBL" id="THH05776.1"/>
    </source>
</evidence>
<evidence type="ECO:0000313" key="4">
    <source>
        <dbReference type="Proteomes" id="UP000310158"/>
    </source>
</evidence>
<name>A0A4S4L319_9AGAM</name>
<dbReference type="OrthoDB" id="3054497at2759"/>
<dbReference type="EMBL" id="SGPL01000963">
    <property type="protein sequence ID" value="THH05776.1"/>
    <property type="molecule type" value="Genomic_DNA"/>
</dbReference>
<evidence type="ECO:0000259" key="2">
    <source>
        <dbReference type="Pfam" id="PF07727"/>
    </source>
</evidence>
<feature type="region of interest" description="Disordered" evidence="1">
    <location>
        <begin position="1"/>
        <end position="52"/>
    </location>
</feature>
<gene>
    <name evidence="3" type="ORF">EW146_g9811</name>
</gene>
<dbReference type="Pfam" id="PF07727">
    <property type="entry name" value="RVT_2"/>
    <property type="match status" value="1"/>
</dbReference>
<comment type="caution">
    <text evidence="3">The sequence shown here is derived from an EMBL/GenBank/DDBJ whole genome shotgun (WGS) entry which is preliminary data.</text>
</comment>
<evidence type="ECO:0000256" key="1">
    <source>
        <dbReference type="SAM" id="MobiDB-lite"/>
    </source>
</evidence>